<evidence type="ECO:0000259" key="9">
    <source>
        <dbReference type="PROSITE" id="PS50240"/>
    </source>
</evidence>
<dbReference type="Gene3D" id="2.40.10.10">
    <property type="entry name" value="Trypsin-like serine proteases"/>
    <property type="match status" value="1"/>
</dbReference>
<evidence type="ECO:0000256" key="4">
    <source>
        <dbReference type="ARBA" id="ARBA00022825"/>
    </source>
</evidence>
<dbReference type="InterPro" id="IPR050430">
    <property type="entry name" value="Peptidase_S1"/>
</dbReference>
<dbReference type="PROSITE" id="PS00135">
    <property type="entry name" value="TRYPSIN_SER"/>
    <property type="match status" value="1"/>
</dbReference>
<dbReference type="SMART" id="SM00020">
    <property type="entry name" value="Tryp_SPc"/>
    <property type="match status" value="1"/>
</dbReference>
<evidence type="ECO:0000256" key="2">
    <source>
        <dbReference type="ARBA" id="ARBA00022670"/>
    </source>
</evidence>
<sequence length="352" mass="38632">MMGYPLIIALVVIAIYGSHSTAIILSSEENIVVERNEVSKHHIVDPTEYNFMARIFNKSLGSMECGGFLRSMDEVVTAAHCIYNNDTKSFKDPEDFLVAVGCVNPITKREILFKRRREDESGCKFRSVIAFKNHEDYNSITQSGDMVVLKLGTPFKPSPSIGIANLPKHGYIASGSGILLGYGCTKTSCDNSKLLMAEVSIARGQTCEKIWKSSWINNETQFCTNSHEAGGCHGDSGSPLLCLDKDGGQVVCGILLRGTPNCSTVGNVYADIAANLELLGVPRPLIIECQYCIRWFIVLTEIISVCIVMYCIHSVHINGVKKTEVFALVLFSIIFVGGITVGFLDYCTKDDE</sequence>
<keyword evidence="3 6" id="KW-0378">Hydrolase</keyword>
<dbReference type="InterPro" id="IPR043504">
    <property type="entry name" value="Peptidase_S1_PA_chymotrypsin"/>
</dbReference>
<dbReference type="PRINTS" id="PR00722">
    <property type="entry name" value="CHYMOTRYPSIN"/>
</dbReference>
<dbReference type="AlphaFoldDB" id="A0A226EMP5"/>
<reference evidence="10 11" key="1">
    <citation type="submission" date="2015-12" db="EMBL/GenBank/DDBJ databases">
        <title>The genome of Folsomia candida.</title>
        <authorList>
            <person name="Faddeeva A."/>
            <person name="Derks M.F."/>
            <person name="Anvar Y."/>
            <person name="Smit S."/>
            <person name="Van Straalen N."/>
            <person name="Roelofs D."/>
        </authorList>
    </citation>
    <scope>NUCLEOTIDE SEQUENCE [LARGE SCALE GENOMIC DNA]</scope>
    <source>
        <strain evidence="10 11">VU population</strain>
        <tissue evidence="10">Whole body</tissue>
    </source>
</reference>
<keyword evidence="11" id="KW-1185">Reference proteome</keyword>
<evidence type="ECO:0000256" key="3">
    <source>
        <dbReference type="ARBA" id="ARBA00022801"/>
    </source>
</evidence>
<dbReference type="InterPro" id="IPR001314">
    <property type="entry name" value="Peptidase_S1A"/>
</dbReference>
<comment type="caution">
    <text evidence="10">The sequence shown here is derived from an EMBL/GenBank/DDBJ whole genome shotgun (WGS) entry which is preliminary data.</text>
</comment>
<evidence type="ECO:0000256" key="6">
    <source>
        <dbReference type="RuleBase" id="RU363034"/>
    </source>
</evidence>
<evidence type="ECO:0000313" key="11">
    <source>
        <dbReference type="Proteomes" id="UP000198287"/>
    </source>
</evidence>
<organism evidence="10 11">
    <name type="scientific">Folsomia candida</name>
    <name type="common">Springtail</name>
    <dbReference type="NCBI Taxonomy" id="158441"/>
    <lineage>
        <taxon>Eukaryota</taxon>
        <taxon>Metazoa</taxon>
        <taxon>Ecdysozoa</taxon>
        <taxon>Arthropoda</taxon>
        <taxon>Hexapoda</taxon>
        <taxon>Collembola</taxon>
        <taxon>Entomobryomorpha</taxon>
        <taxon>Isotomoidea</taxon>
        <taxon>Isotomidae</taxon>
        <taxon>Proisotominae</taxon>
        <taxon>Folsomia</taxon>
    </lineage>
</organism>
<dbReference type="SUPFAM" id="SSF50494">
    <property type="entry name" value="Trypsin-like serine proteases"/>
    <property type="match status" value="1"/>
</dbReference>
<dbReference type="InterPro" id="IPR001254">
    <property type="entry name" value="Trypsin_dom"/>
</dbReference>
<evidence type="ECO:0000256" key="8">
    <source>
        <dbReference type="SAM" id="SignalP"/>
    </source>
</evidence>
<keyword evidence="7" id="KW-1133">Transmembrane helix</keyword>
<feature type="signal peptide" evidence="8">
    <location>
        <begin position="1"/>
        <end position="20"/>
    </location>
</feature>
<dbReference type="GO" id="GO:0006508">
    <property type="term" value="P:proteolysis"/>
    <property type="evidence" value="ECO:0007669"/>
    <property type="project" value="UniProtKB-KW"/>
</dbReference>
<dbReference type="Proteomes" id="UP000198287">
    <property type="component" value="Unassembled WGS sequence"/>
</dbReference>
<evidence type="ECO:0000256" key="7">
    <source>
        <dbReference type="SAM" id="Phobius"/>
    </source>
</evidence>
<name>A0A226EMP5_FOLCA</name>
<dbReference type="InterPro" id="IPR033116">
    <property type="entry name" value="TRYPSIN_SER"/>
</dbReference>
<dbReference type="Pfam" id="PF00089">
    <property type="entry name" value="Trypsin"/>
    <property type="match status" value="1"/>
</dbReference>
<protein>
    <submittedName>
        <fullName evidence="10">Chymotrypsinogen 2</fullName>
    </submittedName>
</protein>
<keyword evidence="8" id="KW-0732">Signal</keyword>
<dbReference type="STRING" id="158441.A0A226EMP5"/>
<evidence type="ECO:0000313" key="10">
    <source>
        <dbReference type="EMBL" id="OXA58955.1"/>
    </source>
</evidence>
<keyword evidence="4 6" id="KW-0720">Serine protease</keyword>
<feature type="domain" description="Peptidase S1" evidence="9">
    <location>
        <begin position="15"/>
        <end position="301"/>
    </location>
</feature>
<feature type="transmembrane region" description="Helical" evidence="7">
    <location>
        <begin position="325"/>
        <end position="344"/>
    </location>
</feature>
<gene>
    <name evidence="10" type="ORF">Fcan01_04720</name>
</gene>
<keyword evidence="7" id="KW-0812">Transmembrane</keyword>
<keyword evidence="5" id="KW-1015">Disulfide bond</keyword>
<feature type="transmembrane region" description="Helical" evidence="7">
    <location>
        <begin position="293"/>
        <end position="313"/>
    </location>
</feature>
<dbReference type="GO" id="GO:0004252">
    <property type="term" value="F:serine-type endopeptidase activity"/>
    <property type="evidence" value="ECO:0007669"/>
    <property type="project" value="InterPro"/>
</dbReference>
<dbReference type="PROSITE" id="PS50240">
    <property type="entry name" value="TRYPSIN_DOM"/>
    <property type="match status" value="1"/>
</dbReference>
<feature type="chain" id="PRO_5012646557" evidence="8">
    <location>
        <begin position="21"/>
        <end position="352"/>
    </location>
</feature>
<dbReference type="PANTHER" id="PTHR24276:SF98">
    <property type="entry name" value="FI18310P1-RELATED"/>
    <property type="match status" value="1"/>
</dbReference>
<dbReference type="PROSITE" id="PS00134">
    <property type="entry name" value="TRYPSIN_HIS"/>
    <property type="match status" value="1"/>
</dbReference>
<dbReference type="PANTHER" id="PTHR24276">
    <property type="entry name" value="POLYSERASE-RELATED"/>
    <property type="match status" value="1"/>
</dbReference>
<keyword evidence="2 6" id="KW-0645">Protease</keyword>
<dbReference type="EMBL" id="LNIX01000002">
    <property type="protein sequence ID" value="OXA58955.1"/>
    <property type="molecule type" value="Genomic_DNA"/>
</dbReference>
<evidence type="ECO:0000256" key="1">
    <source>
        <dbReference type="ARBA" id="ARBA00007664"/>
    </source>
</evidence>
<proteinExistence type="inferred from homology"/>
<comment type="similarity">
    <text evidence="1">Belongs to the peptidase S1 family.</text>
</comment>
<keyword evidence="7" id="KW-0472">Membrane</keyword>
<dbReference type="InterPro" id="IPR018114">
    <property type="entry name" value="TRYPSIN_HIS"/>
</dbReference>
<evidence type="ECO:0000256" key="5">
    <source>
        <dbReference type="ARBA" id="ARBA00023157"/>
    </source>
</evidence>
<dbReference type="InterPro" id="IPR009003">
    <property type="entry name" value="Peptidase_S1_PA"/>
</dbReference>
<accession>A0A226EMP5</accession>